<dbReference type="PANTHER" id="PTHR39576:SF2">
    <property type="entry name" value="ATTACHING AND EFFACING PROTEIN HOMOLOG-RELATED"/>
    <property type="match status" value="1"/>
</dbReference>
<dbReference type="PANTHER" id="PTHR39576">
    <property type="entry name" value="ATTACHING AND EFFACING PROTEIN HOMOLOG-RELATED-RELATED"/>
    <property type="match status" value="1"/>
</dbReference>
<feature type="compositionally biased region" description="Low complexity" evidence="2">
    <location>
        <begin position="47"/>
        <end position="66"/>
    </location>
</feature>
<evidence type="ECO:0000256" key="2">
    <source>
        <dbReference type="SAM" id="MobiDB-lite"/>
    </source>
</evidence>
<feature type="domain" description="Big-1" evidence="4">
    <location>
        <begin position="354"/>
        <end position="448"/>
    </location>
</feature>
<feature type="signal peptide" evidence="3">
    <location>
        <begin position="1"/>
        <end position="24"/>
    </location>
</feature>
<keyword evidence="6" id="KW-1185">Reference proteome</keyword>
<evidence type="ECO:0000313" key="5">
    <source>
        <dbReference type="EMBL" id="PAV25851.1"/>
    </source>
</evidence>
<dbReference type="InterPro" id="IPR051715">
    <property type="entry name" value="Intimin-Invasin_domain"/>
</dbReference>
<dbReference type="Gene3D" id="2.60.40.10">
    <property type="entry name" value="Immunoglobulins"/>
    <property type="match status" value="4"/>
</dbReference>
<feature type="chain" id="PRO_5013262810" description="Big-1 domain-containing protein" evidence="3">
    <location>
        <begin position="25"/>
        <end position="640"/>
    </location>
</feature>
<dbReference type="SUPFAM" id="SSF49373">
    <property type="entry name" value="Invasin/intimin cell-adhesion fragments"/>
    <property type="match status" value="4"/>
</dbReference>
<evidence type="ECO:0000313" key="6">
    <source>
        <dbReference type="Proteomes" id="UP000218332"/>
    </source>
</evidence>
<protein>
    <recommendedName>
        <fullName evidence="4">Big-1 domain-containing protein</fullName>
    </recommendedName>
</protein>
<comment type="similarity">
    <text evidence="1">Belongs to the intimin/invasin family.</text>
</comment>
<dbReference type="SMART" id="SM00634">
    <property type="entry name" value="BID_1"/>
    <property type="match status" value="4"/>
</dbReference>
<accession>A0A2A2I1E6</accession>
<dbReference type="InterPro" id="IPR013783">
    <property type="entry name" value="Ig-like_fold"/>
</dbReference>
<dbReference type="Proteomes" id="UP000218332">
    <property type="component" value="Unassembled WGS sequence"/>
</dbReference>
<name>A0A2A2I1E6_9GAMM</name>
<dbReference type="EMBL" id="NMPM01000046">
    <property type="protein sequence ID" value="PAV25851.1"/>
    <property type="molecule type" value="Genomic_DNA"/>
</dbReference>
<dbReference type="InterPro" id="IPR003344">
    <property type="entry name" value="Big_1_dom"/>
</dbReference>
<reference evidence="5 6" key="1">
    <citation type="submission" date="2017-07" db="EMBL/GenBank/DDBJ databases">
        <title>Tamlnaduibacter salinus (Mi-7) genome sequencing.</title>
        <authorList>
            <person name="Verma A."/>
            <person name="Krishnamurthi S."/>
        </authorList>
    </citation>
    <scope>NUCLEOTIDE SEQUENCE [LARGE SCALE GENOMIC DNA]</scope>
    <source>
        <strain evidence="5 6">Mi-7</strain>
    </source>
</reference>
<feature type="domain" description="Big-1" evidence="4">
    <location>
        <begin position="164"/>
        <end position="252"/>
    </location>
</feature>
<evidence type="ECO:0000256" key="1">
    <source>
        <dbReference type="ARBA" id="ARBA00010116"/>
    </source>
</evidence>
<feature type="region of interest" description="Disordered" evidence="2">
    <location>
        <begin position="34"/>
        <end position="68"/>
    </location>
</feature>
<dbReference type="InterPro" id="IPR008964">
    <property type="entry name" value="Invasin/intimin_cell_adhesion"/>
</dbReference>
<dbReference type="AlphaFoldDB" id="A0A2A2I1E6"/>
<comment type="caution">
    <text evidence="5">The sequence shown here is derived from an EMBL/GenBank/DDBJ whole genome shotgun (WGS) entry which is preliminary data.</text>
</comment>
<sequence length="640" mass="65115">METRAMSGTYFRYFLALLLSTLLAACGGDNENSTPLAGTGDGGGTQQGQNDNGSGSDNSGSPTTSDVGTIRLLGNPTQITTSTTSSADITARVTSDSGVLMEGVDVSFSVPSGNGTLQVTQATTDASGTATASLSSFGNAKNRTISVRASAGGMSETVDIDVSGTSIALSGPTSVANGDTAEFTARLADADNNGVPGVTITITSQQNAPSASSLTTNQSGEVDFSLTANSSGPDQVKVTAYGGSNQVTAEKTLNISPDSFTLTAPTQGQDIPISTNTTAEVSWEQNGSPISDGSTVNFSTTRGSITPSQQTTSGGSATATLTASKAGPAIITATTGSGLTTQTEIEFVATTPDAISLNASPVKIGRGEQSQITATVTDPNDNPVKDQQVNFNLTSDSTGGTVTSTSTTDSQGRATATFTAGNGISGDDGVVLEASVAGGISNTIPLTVGQQALRITLGTGNEIQEPDSVSYRKEWIAIVTDSSGAPVEGAQLELSVLPTLYRKGQWKLNTDDNWQPDVSTTDPCPVEDANYDGKIQPGEDINGNETLEPSNEVTTSATDITTGTDGSANFELLYPQSQCSWITAKLSVKASVAGSERTESTEFQLSCLASDLQDPDVDPPTEGDGLASPYGTAGSCADPE</sequence>
<evidence type="ECO:0000259" key="4">
    <source>
        <dbReference type="PROSITE" id="PS51127"/>
    </source>
</evidence>
<evidence type="ECO:0000256" key="3">
    <source>
        <dbReference type="SAM" id="SignalP"/>
    </source>
</evidence>
<dbReference type="Pfam" id="PF02369">
    <property type="entry name" value="Big_1"/>
    <property type="match status" value="3"/>
</dbReference>
<dbReference type="GO" id="GO:0009279">
    <property type="term" value="C:cell outer membrane"/>
    <property type="evidence" value="ECO:0007669"/>
    <property type="project" value="TreeGrafter"/>
</dbReference>
<dbReference type="PROSITE" id="PS51127">
    <property type="entry name" value="BIG1"/>
    <property type="match status" value="2"/>
</dbReference>
<gene>
    <name evidence="5" type="ORF">CF392_08635</name>
</gene>
<proteinExistence type="inferred from homology"/>
<keyword evidence="3" id="KW-0732">Signal</keyword>
<feature type="region of interest" description="Disordered" evidence="2">
    <location>
        <begin position="610"/>
        <end position="640"/>
    </location>
</feature>
<organism evidence="5 6">
    <name type="scientific">Tamilnaduibacter salinus</name>
    <dbReference type="NCBI Taxonomy" id="1484056"/>
    <lineage>
        <taxon>Bacteria</taxon>
        <taxon>Pseudomonadati</taxon>
        <taxon>Pseudomonadota</taxon>
        <taxon>Gammaproteobacteria</taxon>
        <taxon>Pseudomonadales</taxon>
        <taxon>Marinobacteraceae</taxon>
        <taxon>Tamilnaduibacter</taxon>
    </lineage>
</organism>
<dbReference type="PROSITE" id="PS51257">
    <property type="entry name" value="PROKAR_LIPOPROTEIN"/>
    <property type="match status" value="1"/>
</dbReference>